<dbReference type="OrthoDB" id="9776196at2"/>
<keyword evidence="3" id="KW-0472">Membrane</keyword>
<protein>
    <submittedName>
        <fullName evidence="4">Uncharacterized conserved protein YlxW, UPF0749 family</fullName>
    </submittedName>
</protein>
<accession>A0A1G9XD01</accession>
<keyword evidence="5" id="KW-1185">Reference proteome</keyword>
<evidence type="ECO:0000313" key="5">
    <source>
        <dbReference type="Proteomes" id="UP000214880"/>
    </source>
</evidence>
<gene>
    <name evidence="4" type="ORF">SAMN04488502_10961</name>
</gene>
<keyword evidence="3" id="KW-0812">Transmembrane</keyword>
<evidence type="ECO:0000313" key="4">
    <source>
        <dbReference type="EMBL" id="SDM94672.1"/>
    </source>
</evidence>
<dbReference type="Pfam" id="PF05949">
    <property type="entry name" value="DUF881"/>
    <property type="match status" value="1"/>
</dbReference>
<dbReference type="PANTHER" id="PTHR37313">
    <property type="entry name" value="UPF0749 PROTEIN RV1825"/>
    <property type="match status" value="1"/>
</dbReference>
<comment type="similarity">
    <text evidence="1">Belongs to the UPF0749 family.</text>
</comment>
<dbReference type="PANTHER" id="PTHR37313:SF2">
    <property type="entry name" value="UPF0749 PROTEIN YLXX"/>
    <property type="match status" value="1"/>
</dbReference>
<dbReference type="Gene3D" id="3.30.70.1880">
    <property type="entry name" value="Protein of unknown function DUF881"/>
    <property type="match status" value="1"/>
</dbReference>
<dbReference type="InterPro" id="IPR010273">
    <property type="entry name" value="DUF881"/>
</dbReference>
<evidence type="ECO:0000256" key="1">
    <source>
        <dbReference type="ARBA" id="ARBA00009108"/>
    </source>
</evidence>
<proteinExistence type="inferred from homology"/>
<dbReference type="AlphaFoldDB" id="A0A1G9XD01"/>
<feature type="transmembrane region" description="Helical" evidence="3">
    <location>
        <begin position="16"/>
        <end position="33"/>
    </location>
</feature>
<organism evidence="4 5">
    <name type="scientific">Dendrosporobacter quercicolus</name>
    <dbReference type="NCBI Taxonomy" id="146817"/>
    <lineage>
        <taxon>Bacteria</taxon>
        <taxon>Bacillati</taxon>
        <taxon>Bacillota</taxon>
        <taxon>Negativicutes</taxon>
        <taxon>Selenomonadales</taxon>
        <taxon>Sporomusaceae</taxon>
        <taxon>Dendrosporobacter</taxon>
    </lineage>
</organism>
<dbReference type="EMBL" id="FNHB01000009">
    <property type="protein sequence ID" value="SDM94672.1"/>
    <property type="molecule type" value="Genomic_DNA"/>
</dbReference>
<reference evidence="4 5" key="1">
    <citation type="submission" date="2016-10" db="EMBL/GenBank/DDBJ databases">
        <authorList>
            <person name="de Groot N.N."/>
        </authorList>
    </citation>
    <scope>NUCLEOTIDE SEQUENCE [LARGE SCALE GENOMIC DNA]</scope>
    <source>
        <strain evidence="4 5">DSM 1736</strain>
    </source>
</reference>
<evidence type="ECO:0000256" key="2">
    <source>
        <dbReference type="SAM" id="Coils"/>
    </source>
</evidence>
<keyword evidence="2" id="KW-0175">Coiled coil</keyword>
<dbReference type="STRING" id="146817.SAMN04488502_10961"/>
<keyword evidence="3" id="KW-1133">Transmembrane helix</keyword>
<sequence length="239" mass="26394">MLCKQGCDLLLKTGQLSLASVCLILGIMLAVQFRTTEDLRSSVHFQRAEDLTQRLIKVEKERNDLQNQILELRQAASDHSTAAQQLEAIKQEAGLVPLQGKGVIVTVDDTKPTAPASSKKPNIFLIKDEDLLKVLNELRAAGAEAISINNQRLIASSEIRTAGDHISVNNTSMAAPFEIKAIGDPATLENSLKMRGGIVETMQFWNIQVSVKQQDEIEIPAYKGSFRFHYAQPVKEESK</sequence>
<name>A0A1G9XD01_9FIRM</name>
<evidence type="ECO:0000256" key="3">
    <source>
        <dbReference type="SAM" id="Phobius"/>
    </source>
</evidence>
<feature type="coiled-coil region" evidence="2">
    <location>
        <begin position="48"/>
        <end position="92"/>
    </location>
</feature>
<dbReference type="Proteomes" id="UP000214880">
    <property type="component" value="Unassembled WGS sequence"/>
</dbReference>